<dbReference type="EMBL" id="LNZH02000081">
    <property type="protein sequence ID" value="OCB91561.1"/>
    <property type="molecule type" value="Genomic_DNA"/>
</dbReference>
<evidence type="ECO:0000256" key="8">
    <source>
        <dbReference type="ARBA" id="ARBA00031552"/>
    </source>
</evidence>
<dbReference type="GO" id="GO:0017183">
    <property type="term" value="P:protein histidyl modification to diphthamide"/>
    <property type="evidence" value="ECO:0007669"/>
    <property type="project" value="TreeGrafter"/>
</dbReference>
<comment type="caution">
    <text evidence="11">The sequence shown here is derived from an EMBL/GenBank/DDBJ whole genome shotgun (WGS) entry which is preliminary data.</text>
</comment>
<comment type="catalytic activity">
    <reaction evidence="9">
        <text>diphthine-[translation elongation factor 2] + NH4(+) + ATP = diphthamide-[translation elongation factor 2] + AMP + diphosphate + H(+)</text>
        <dbReference type="Rhea" id="RHEA:19753"/>
        <dbReference type="Rhea" id="RHEA-COMP:10172"/>
        <dbReference type="Rhea" id="RHEA-COMP:10174"/>
        <dbReference type="ChEBI" id="CHEBI:15378"/>
        <dbReference type="ChEBI" id="CHEBI:16692"/>
        <dbReference type="ChEBI" id="CHEBI:28938"/>
        <dbReference type="ChEBI" id="CHEBI:30616"/>
        <dbReference type="ChEBI" id="CHEBI:33019"/>
        <dbReference type="ChEBI" id="CHEBI:82696"/>
        <dbReference type="ChEBI" id="CHEBI:456215"/>
        <dbReference type="EC" id="6.3.1.14"/>
    </reaction>
</comment>
<dbReference type="Pfam" id="PF01042">
    <property type="entry name" value="Ribonuc_L-PSP"/>
    <property type="match status" value="2"/>
</dbReference>
<evidence type="ECO:0000256" key="5">
    <source>
        <dbReference type="ARBA" id="ARBA00022741"/>
    </source>
</evidence>
<feature type="domain" description="Diphthamide synthase" evidence="10">
    <location>
        <begin position="91"/>
        <end position="243"/>
    </location>
</feature>
<dbReference type="GO" id="GO:0005524">
    <property type="term" value="F:ATP binding"/>
    <property type="evidence" value="ECO:0007669"/>
    <property type="project" value="UniProtKB-KW"/>
</dbReference>
<keyword evidence="4" id="KW-0436">Ligase</keyword>
<dbReference type="AlphaFoldDB" id="A0A9Q5NBX4"/>
<gene>
    <name evidence="11" type="ORF">A7U60_g1187</name>
</gene>
<dbReference type="InterPro" id="IPR014729">
    <property type="entry name" value="Rossmann-like_a/b/a_fold"/>
</dbReference>
<evidence type="ECO:0000256" key="2">
    <source>
        <dbReference type="ARBA" id="ARBA00012089"/>
    </source>
</evidence>
<evidence type="ECO:0000313" key="11">
    <source>
        <dbReference type="EMBL" id="OCB91561.1"/>
    </source>
</evidence>
<organism evidence="11 12">
    <name type="scientific">Sanghuangporus baumii</name>
    <name type="common">Phellinus baumii</name>
    <dbReference type="NCBI Taxonomy" id="108892"/>
    <lineage>
        <taxon>Eukaryota</taxon>
        <taxon>Fungi</taxon>
        <taxon>Dikarya</taxon>
        <taxon>Basidiomycota</taxon>
        <taxon>Agaricomycotina</taxon>
        <taxon>Agaricomycetes</taxon>
        <taxon>Hymenochaetales</taxon>
        <taxon>Hymenochaetaceae</taxon>
        <taxon>Sanghuangporus</taxon>
    </lineage>
</organism>
<dbReference type="InterPro" id="IPR030662">
    <property type="entry name" value="DPH6/MJ0570"/>
</dbReference>
<dbReference type="PANTHER" id="PTHR12196:SF2">
    <property type="entry name" value="DIPHTHINE--AMMONIA LIGASE"/>
    <property type="match status" value="1"/>
</dbReference>
<evidence type="ECO:0000256" key="4">
    <source>
        <dbReference type="ARBA" id="ARBA00022598"/>
    </source>
</evidence>
<dbReference type="FunFam" id="3.40.50.620:FF:000145">
    <property type="entry name" value="ATP-binding domain containing protein"/>
    <property type="match status" value="1"/>
</dbReference>
<name>A0A9Q5NBX4_SANBA</name>
<dbReference type="InterPro" id="IPR002761">
    <property type="entry name" value="Diphthami_syn_dom"/>
</dbReference>
<dbReference type="GO" id="GO:0017178">
    <property type="term" value="F:diphthine-ammonia ligase activity"/>
    <property type="evidence" value="ECO:0007669"/>
    <property type="project" value="UniProtKB-EC"/>
</dbReference>
<keyword evidence="5" id="KW-0547">Nucleotide-binding</keyword>
<evidence type="ECO:0000256" key="9">
    <source>
        <dbReference type="ARBA" id="ARBA00048108"/>
    </source>
</evidence>
<dbReference type="Gene3D" id="3.40.50.620">
    <property type="entry name" value="HUPs"/>
    <property type="match status" value="1"/>
</dbReference>
<feature type="domain" description="Diphthamide synthase" evidence="10">
    <location>
        <begin position="1"/>
        <end position="79"/>
    </location>
</feature>
<sequence length="664" mass="73083">MKYVALLSGGKDSCFNLLHCARNGHELVAAASLRPNQGKEELDSYLYQTVGQDAIQLVAEALDVPLYRRIIAGSAVEQGAEYGTREGGSSSGIKGDETEDLYELLSEAKSRHPDAQGVSVGAILSNYQRVRVEHVCFRLSLTPLCYLWQRDQDELLSEMIASGLEAVLIKVAGIGLKPRHLGQTIADMQTTLRHLNELYGAHICGEGGEYETLTLDSPMFRKRIILKEVETVIHSDNDFATVAYLRIKNASLEAKQIGPYVPVSAPPLLDPEHRDLEMQLRDRDTITSSKSGRWVVVSNVQSPEGSTRSIGEEVTACFGLLQERLLEYSLRISDLAFVNVFISDMSTFPEVNQTYKAFFGTSPPVRACVAVDLPLDINVRLDCIAYQDVSNERHALHVQGLSYWAPANIGPYSQAVVVGDRIFVSGQIGMRPSDLALPSPSDFALEAALTFQHIHRILAALKETYGASWAHKIQSLICWLVDISYLSQARRISKALDSYAYIPTLFVGAKSLPKGALLEAQVIAHTGQYASMEDGETEIRKCSSPIFNKGFFTSDACTVLWEVSTFTEVSAFCALVAVKGRPQSEAEQLKSQVNQEVLWIQTYSVRLFHRGYLNEQVSAFVKSLFSSASGPAITNIPVRFIATSEADDWDLALCLVGSPPDSMP</sequence>
<evidence type="ECO:0000256" key="6">
    <source>
        <dbReference type="ARBA" id="ARBA00022840"/>
    </source>
</evidence>
<evidence type="ECO:0000313" key="12">
    <source>
        <dbReference type="Proteomes" id="UP000757232"/>
    </source>
</evidence>
<accession>A0A9Q5NBX4</accession>
<proteinExistence type="predicted"/>
<reference evidence="11" key="1">
    <citation type="submission" date="2016-06" db="EMBL/GenBank/DDBJ databases">
        <title>Draft Genome sequence of the fungus Inonotus baumii.</title>
        <authorList>
            <person name="Zhu H."/>
            <person name="Lin W."/>
        </authorList>
    </citation>
    <scope>NUCLEOTIDE SEQUENCE</scope>
    <source>
        <strain evidence="11">821</strain>
    </source>
</reference>
<dbReference type="NCBIfam" id="TIGR00290">
    <property type="entry name" value="MJ0570_dom"/>
    <property type="match status" value="1"/>
</dbReference>
<dbReference type="Gene3D" id="3.30.1330.40">
    <property type="entry name" value="RutC-like"/>
    <property type="match status" value="2"/>
</dbReference>
<evidence type="ECO:0000256" key="3">
    <source>
        <dbReference type="ARBA" id="ARBA00018426"/>
    </source>
</evidence>
<dbReference type="Pfam" id="PF01902">
    <property type="entry name" value="Diphthami_syn_2"/>
    <property type="match status" value="2"/>
</dbReference>
<evidence type="ECO:0000259" key="10">
    <source>
        <dbReference type="Pfam" id="PF01902"/>
    </source>
</evidence>
<evidence type="ECO:0000256" key="7">
    <source>
        <dbReference type="ARBA" id="ARBA00029814"/>
    </source>
</evidence>
<dbReference type="SUPFAM" id="SSF55298">
    <property type="entry name" value="YjgF-like"/>
    <property type="match status" value="2"/>
</dbReference>
<dbReference type="Gene3D" id="3.90.1490.10">
    <property type="entry name" value="putative n-type atp pyrophosphatase, domain 2"/>
    <property type="match status" value="1"/>
</dbReference>
<dbReference type="InterPro" id="IPR006175">
    <property type="entry name" value="YjgF/YER057c/UK114"/>
</dbReference>
<dbReference type="CDD" id="cd01994">
    <property type="entry name" value="AANH_PF0828-like"/>
    <property type="match status" value="1"/>
</dbReference>
<protein>
    <recommendedName>
        <fullName evidence="3">Diphthine--ammonia ligase</fullName>
        <ecNumber evidence="2">6.3.1.14</ecNumber>
    </recommendedName>
    <alternativeName>
        <fullName evidence="7">Diphthamide synthase</fullName>
    </alternativeName>
    <alternativeName>
        <fullName evidence="8">Diphthamide synthetase</fullName>
    </alternativeName>
</protein>
<dbReference type="Proteomes" id="UP000757232">
    <property type="component" value="Unassembled WGS sequence"/>
</dbReference>
<keyword evidence="12" id="KW-1185">Reference proteome</keyword>
<dbReference type="CDD" id="cd06155">
    <property type="entry name" value="eu_AANH_C_1"/>
    <property type="match status" value="1"/>
</dbReference>
<dbReference type="OrthoDB" id="686384at2759"/>
<dbReference type="CDD" id="cd00448">
    <property type="entry name" value="YjgF_YER057c_UK114_family"/>
    <property type="match status" value="1"/>
</dbReference>
<evidence type="ECO:0000256" key="1">
    <source>
        <dbReference type="ARBA" id="ARBA00005156"/>
    </source>
</evidence>
<dbReference type="SUPFAM" id="SSF52402">
    <property type="entry name" value="Adenine nucleotide alpha hydrolases-like"/>
    <property type="match status" value="1"/>
</dbReference>
<dbReference type="EC" id="6.3.1.14" evidence="2"/>
<dbReference type="FunFam" id="3.90.1490.10:FF:000001">
    <property type="entry name" value="Diphthine--ammonia ligase"/>
    <property type="match status" value="1"/>
</dbReference>
<dbReference type="InterPro" id="IPR035959">
    <property type="entry name" value="RutC-like_sf"/>
</dbReference>
<comment type="pathway">
    <text evidence="1">Protein modification; peptidyl-diphthamide biosynthesis.</text>
</comment>
<dbReference type="PANTHER" id="PTHR12196">
    <property type="entry name" value="DOMAIN OF UNKNOWN FUNCTION 71 DUF71 -CONTAINING PROTEIN"/>
    <property type="match status" value="1"/>
</dbReference>
<keyword evidence="6" id="KW-0067">ATP-binding</keyword>